<keyword evidence="7" id="KW-0406">Ion transport</keyword>
<keyword evidence="9" id="KW-0175">Coiled coil</keyword>
<dbReference type="GO" id="GO:0016020">
    <property type="term" value="C:membrane"/>
    <property type="evidence" value="ECO:0007669"/>
    <property type="project" value="UniProtKB-SubCell"/>
</dbReference>
<dbReference type="AlphaFoldDB" id="A0A5E8CJ59"/>
<keyword evidence="6 10" id="KW-1133">Transmembrane helix</keyword>
<dbReference type="EMBL" id="CABVLZ010000004">
    <property type="protein sequence ID" value="VVU95368.1"/>
    <property type="molecule type" value="Genomic_DNA"/>
</dbReference>
<evidence type="ECO:0000256" key="8">
    <source>
        <dbReference type="ARBA" id="ARBA00023136"/>
    </source>
</evidence>
<evidence type="ECO:0000256" key="6">
    <source>
        <dbReference type="ARBA" id="ARBA00022989"/>
    </source>
</evidence>
<evidence type="ECO:0000256" key="2">
    <source>
        <dbReference type="ARBA" id="ARBA00022448"/>
    </source>
</evidence>
<proteinExistence type="predicted"/>
<evidence type="ECO:0000256" key="4">
    <source>
        <dbReference type="ARBA" id="ARBA00022842"/>
    </source>
</evidence>
<accession>A0A5E8CJ59</accession>
<keyword evidence="4" id="KW-0460">Magnesium</keyword>
<dbReference type="PANTHER" id="PTHR13890:SF0">
    <property type="entry name" value="MAGNESIUM TRANSPORTER MRS2 HOMOLOG, MITOCHONDRIAL"/>
    <property type="match status" value="1"/>
</dbReference>
<protein>
    <recommendedName>
        <fullName evidence="12">CorA-like Mg2+ transporter protein</fullName>
    </recommendedName>
</protein>
<dbReference type="GO" id="GO:0015095">
    <property type="term" value="F:magnesium ion transmembrane transporter activity"/>
    <property type="evidence" value="ECO:0007669"/>
    <property type="project" value="TreeGrafter"/>
</dbReference>
<dbReference type="PANTHER" id="PTHR13890">
    <property type="entry name" value="RNA SPLICING PROTEIN MRS2, MITOCHONDRIAL"/>
    <property type="match status" value="1"/>
</dbReference>
<dbReference type="InterPro" id="IPR039204">
    <property type="entry name" value="MRS2-like"/>
</dbReference>
<evidence type="ECO:0000256" key="5">
    <source>
        <dbReference type="ARBA" id="ARBA00022946"/>
    </source>
</evidence>
<gene>
    <name evidence="11" type="ORF">CPAV1605_1119</name>
</gene>
<evidence type="ECO:0008006" key="12">
    <source>
        <dbReference type="Google" id="ProtNLM"/>
    </source>
</evidence>
<keyword evidence="8 10" id="KW-0472">Membrane</keyword>
<evidence type="ECO:0000256" key="1">
    <source>
        <dbReference type="ARBA" id="ARBA00004141"/>
    </source>
</evidence>
<feature type="coiled-coil region" evidence="9">
    <location>
        <begin position="198"/>
        <end position="250"/>
    </location>
</feature>
<dbReference type="Pfam" id="PF22099">
    <property type="entry name" value="MRS2-like"/>
    <property type="match status" value="1"/>
</dbReference>
<keyword evidence="5" id="KW-0809">Transit peptide</keyword>
<reference evidence="11" key="1">
    <citation type="submission" date="2019-09" db="EMBL/GenBank/DDBJ databases">
        <authorList>
            <person name="Needham M D."/>
        </authorList>
    </citation>
    <scope>NUCLEOTIDE SEQUENCE</scope>
</reference>
<evidence type="ECO:0000256" key="10">
    <source>
        <dbReference type="SAM" id="Phobius"/>
    </source>
</evidence>
<name>A0A5E8CJ59_9ZZZZ</name>
<keyword evidence="3 10" id="KW-0812">Transmembrane</keyword>
<evidence type="ECO:0000256" key="3">
    <source>
        <dbReference type="ARBA" id="ARBA00022692"/>
    </source>
</evidence>
<evidence type="ECO:0000313" key="11">
    <source>
        <dbReference type="EMBL" id="VVU95368.1"/>
    </source>
</evidence>
<sequence>MENLQILVYPPPQNPINKTLLNRDKIKEILKDIQPRDYHVLDYKYNYKLSCLIIRKEGYIIKLNGIRAIVSKNKIYIFQDNENPDLDFYNHLMFQFNNQNIVSRDLPFEFKILEIILIFICEKSDNIISNLSSKVNDISLQNVNSSKLSTILKIQNDLLAFNLTYEEVRKIIFNLMKSEEDMFRIFLSKKFEKQIEMDEIEKSKIDELEISLETYENQIKEDLTQVTRLIREMQAVLNLTEIKLAEFRNEIAIYNTKISVFTLCTSFGAFFASIFGMNLNNTFEESKGGLYVCAIIIIFISGCLYQILNKKITKLIKK</sequence>
<evidence type="ECO:0000256" key="7">
    <source>
        <dbReference type="ARBA" id="ARBA00023065"/>
    </source>
</evidence>
<feature type="transmembrane region" description="Helical" evidence="10">
    <location>
        <begin position="258"/>
        <end position="277"/>
    </location>
</feature>
<comment type="subcellular location">
    <subcellularLocation>
        <location evidence="1">Membrane</location>
        <topology evidence="1">Multi-pass membrane protein</topology>
    </subcellularLocation>
</comment>
<feature type="transmembrane region" description="Helical" evidence="10">
    <location>
        <begin position="289"/>
        <end position="308"/>
    </location>
</feature>
<keyword evidence="2" id="KW-0813">Transport</keyword>
<dbReference type="Gene3D" id="1.20.58.340">
    <property type="entry name" value="Magnesium transport protein CorA, transmembrane region"/>
    <property type="match status" value="1"/>
</dbReference>
<organism evidence="11">
    <name type="scientific">seawater metagenome</name>
    <dbReference type="NCBI Taxonomy" id="1561972"/>
    <lineage>
        <taxon>unclassified sequences</taxon>
        <taxon>metagenomes</taxon>
        <taxon>ecological metagenomes</taxon>
    </lineage>
</organism>
<evidence type="ECO:0000256" key="9">
    <source>
        <dbReference type="SAM" id="Coils"/>
    </source>
</evidence>